<dbReference type="SUPFAM" id="SSF53800">
    <property type="entry name" value="Chelatase"/>
    <property type="match status" value="1"/>
</dbReference>
<reference evidence="1 2" key="1">
    <citation type="submission" date="2023-07" db="EMBL/GenBank/DDBJ databases">
        <title>Genomic Encyclopedia of Type Strains, Phase IV (KMG-IV): sequencing the most valuable type-strain genomes for metagenomic binning, comparative biology and taxonomic classification.</title>
        <authorList>
            <person name="Goeker M."/>
        </authorList>
    </citation>
    <scope>NUCLEOTIDE SEQUENCE [LARGE SCALE GENOMIC DNA]</scope>
    <source>
        <strain evidence="1 2">DSM 1400</strain>
    </source>
</reference>
<dbReference type="GO" id="GO:0016852">
    <property type="term" value="F:sirohydrochlorin cobaltochelatase activity"/>
    <property type="evidence" value="ECO:0007669"/>
    <property type="project" value="UniProtKB-EC"/>
</dbReference>
<evidence type="ECO:0000313" key="1">
    <source>
        <dbReference type="EMBL" id="MDQ0479354.1"/>
    </source>
</evidence>
<dbReference type="PANTHER" id="PTHR33542">
    <property type="entry name" value="SIROHYDROCHLORIN FERROCHELATASE, CHLOROPLASTIC"/>
    <property type="match status" value="1"/>
</dbReference>
<name>A0ABU0JQL1_HATLI</name>
<keyword evidence="1" id="KW-0456">Lyase</keyword>
<dbReference type="CDD" id="cd03413">
    <property type="entry name" value="CbiK_C"/>
    <property type="match status" value="1"/>
</dbReference>
<dbReference type="EMBL" id="JAUSWN010000007">
    <property type="protein sequence ID" value="MDQ0479354.1"/>
    <property type="molecule type" value="Genomic_DNA"/>
</dbReference>
<dbReference type="InterPro" id="IPR010388">
    <property type="entry name" value="Anaerobic_Co-chelatase"/>
</dbReference>
<comment type="caution">
    <text evidence="1">The sequence shown here is derived from an EMBL/GenBank/DDBJ whole genome shotgun (WGS) entry which is preliminary data.</text>
</comment>
<evidence type="ECO:0000313" key="2">
    <source>
        <dbReference type="Proteomes" id="UP001224418"/>
    </source>
</evidence>
<dbReference type="CDD" id="cd03412">
    <property type="entry name" value="CbiK_N"/>
    <property type="match status" value="1"/>
</dbReference>
<dbReference type="PIRSF" id="PIRSF033579">
    <property type="entry name" value="Anaer_Co_chel"/>
    <property type="match status" value="1"/>
</dbReference>
<dbReference type="Pfam" id="PF06180">
    <property type="entry name" value="CbiK"/>
    <property type="match status" value="1"/>
</dbReference>
<accession>A0ABU0JQL1</accession>
<dbReference type="PANTHER" id="PTHR33542:SF3">
    <property type="entry name" value="SIROHYDROCHLORIN FERROCHELATASE, CHLOROPLASTIC"/>
    <property type="match status" value="1"/>
</dbReference>
<dbReference type="EC" id="4.99.1.3" evidence="1"/>
<keyword evidence="2" id="KW-1185">Reference proteome</keyword>
<proteinExistence type="predicted"/>
<dbReference type="Gene3D" id="3.40.50.1400">
    <property type="match status" value="2"/>
</dbReference>
<organism evidence="1 2">
    <name type="scientific">Hathewaya limosa</name>
    <name type="common">Clostridium limosum</name>
    <dbReference type="NCBI Taxonomy" id="1536"/>
    <lineage>
        <taxon>Bacteria</taxon>
        <taxon>Bacillati</taxon>
        <taxon>Bacillota</taxon>
        <taxon>Clostridia</taxon>
        <taxon>Eubacteriales</taxon>
        <taxon>Clostridiaceae</taxon>
        <taxon>Hathewaya</taxon>
    </lineage>
</organism>
<dbReference type="RefSeq" id="WP_307355429.1">
    <property type="nucleotide sequence ID" value="NZ_BAAACJ010000032.1"/>
</dbReference>
<sequence>MKKAILVVSFGTSYEETRKATIEAIENKIKDIYKDFEIRRAFTSHIIINKLKKVYNMQVDTPEEALEKLAKEGFEEIMVQPLHLIPGEEFDYVKNTITHKYKKLFKRIEVGRPLLYFKGEDDEMPDDYTLMARALKHQIKDGETVLLMGHGSAHYANAVYACFQCVLQDEGMNNVYIANVEGYPYIDRVVGLMKKQGIKEVTLMPFMLVAGDHAQNDMAGDDDDSFKSILESEGIKTKIYMHGLGENEKVQNIYLTHLQDAIDEKYKNLGKTKKGMGKK</sequence>
<dbReference type="InterPro" id="IPR050963">
    <property type="entry name" value="Sirohydro_Cobaltochel/CbiX"/>
</dbReference>
<protein>
    <submittedName>
        <fullName evidence="1">Sirohydrochlorin cobaltochelatase</fullName>
        <ecNumber evidence="1">4.99.1.3</ecNumber>
    </submittedName>
</protein>
<dbReference type="Proteomes" id="UP001224418">
    <property type="component" value="Unassembled WGS sequence"/>
</dbReference>
<gene>
    <name evidence="1" type="ORF">QOZ93_001095</name>
</gene>